<organism evidence="1 2">
    <name type="scientific">Flagellimonas eckloniae</name>
    <dbReference type="NCBI Taxonomy" id="346185"/>
    <lineage>
        <taxon>Bacteria</taxon>
        <taxon>Pseudomonadati</taxon>
        <taxon>Bacteroidota</taxon>
        <taxon>Flavobacteriia</taxon>
        <taxon>Flavobacteriales</taxon>
        <taxon>Flavobacteriaceae</taxon>
        <taxon>Flagellimonas</taxon>
    </lineage>
</organism>
<dbReference type="EMBL" id="LCTZ01000002">
    <property type="protein sequence ID" value="KQC31750.1"/>
    <property type="molecule type" value="Genomic_DNA"/>
</dbReference>
<evidence type="ECO:0000313" key="1">
    <source>
        <dbReference type="EMBL" id="KQC31750.1"/>
    </source>
</evidence>
<name>A0A0Q0XLF0_9FLAO</name>
<sequence>MQQKLTQNTAVLLFANSAEEDCYIKKIADSKPLFDALTERTLRTVKATGLPFFHLTEKNQLGNTFGERFSNAIQQIFDFGYSQIITVGNDSPQLIAQHIIEAKNQLSDQNTVLGPSLDGGFYLLGIHRSNFNKETFESLPWQTARLYGETKEYFNSYGCEVRTLERLIDVDSISDIKQLSNYIKSLTKYWIGLFSGVLRSKNSFSKTASLYFQSSYRSVYFNKGSPLRFA</sequence>
<accession>A0A0Q0XLF0</accession>
<dbReference type="PANTHER" id="PTHR36529:SF1">
    <property type="entry name" value="GLYCOSYLTRANSFERASE"/>
    <property type="match status" value="1"/>
</dbReference>
<evidence type="ECO:0000313" key="2">
    <source>
        <dbReference type="Proteomes" id="UP000050827"/>
    </source>
</evidence>
<dbReference type="InterPro" id="IPR018641">
    <property type="entry name" value="Trfase_1_rSAM/seldom-assoc"/>
</dbReference>
<dbReference type="InterPro" id="IPR029044">
    <property type="entry name" value="Nucleotide-diphossugar_trans"/>
</dbReference>
<proteinExistence type="predicted"/>
<keyword evidence="2" id="KW-1185">Reference proteome</keyword>
<dbReference type="SUPFAM" id="SSF53448">
    <property type="entry name" value="Nucleotide-diphospho-sugar transferases"/>
    <property type="match status" value="1"/>
</dbReference>
<dbReference type="PATRIC" id="fig|1547436.3.peg.2563"/>
<dbReference type="Proteomes" id="UP000050827">
    <property type="component" value="Unassembled WGS sequence"/>
</dbReference>
<dbReference type="Gene3D" id="3.90.550.10">
    <property type="entry name" value="Spore Coat Polysaccharide Biosynthesis Protein SpsA, Chain A"/>
    <property type="match status" value="1"/>
</dbReference>
<dbReference type="RefSeq" id="WP_175288766.1">
    <property type="nucleotide sequence ID" value="NZ_LCTZ01000002.1"/>
</dbReference>
<gene>
    <name evidence="1" type="ORF">AAY42_12400</name>
</gene>
<protein>
    <recommendedName>
        <fullName evidence="3">DUF2064 domain-containing protein</fullName>
    </recommendedName>
</protein>
<dbReference type="Pfam" id="PF09837">
    <property type="entry name" value="DUF2064"/>
    <property type="match status" value="1"/>
</dbReference>
<reference evidence="1 2" key="1">
    <citation type="submission" date="2015-04" db="EMBL/GenBank/DDBJ databases">
        <title>Complete genome of flavobacterium.</title>
        <authorList>
            <person name="Kwon Y.M."/>
            <person name="Kim S.-J."/>
        </authorList>
    </citation>
    <scope>NUCLEOTIDE SEQUENCE [LARGE SCALE GENOMIC DNA]</scope>
    <source>
        <strain evidence="1 2">DK169</strain>
    </source>
</reference>
<evidence type="ECO:0008006" key="3">
    <source>
        <dbReference type="Google" id="ProtNLM"/>
    </source>
</evidence>
<dbReference type="AlphaFoldDB" id="A0A0Q0XLF0"/>
<dbReference type="STRING" id="346185.AAY42_12400"/>
<dbReference type="PANTHER" id="PTHR36529">
    <property type="entry name" value="SLL1095 PROTEIN"/>
    <property type="match status" value="1"/>
</dbReference>
<comment type="caution">
    <text evidence="1">The sequence shown here is derived from an EMBL/GenBank/DDBJ whole genome shotgun (WGS) entry which is preliminary data.</text>
</comment>